<feature type="transmembrane region" description="Helical" evidence="1">
    <location>
        <begin position="237"/>
        <end position="258"/>
    </location>
</feature>
<dbReference type="Proteomes" id="UP000824062">
    <property type="component" value="Unassembled WGS sequence"/>
</dbReference>
<feature type="transmembrane region" description="Helical" evidence="1">
    <location>
        <begin position="20"/>
        <end position="44"/>
    </location>
</feature>
<feature type="transmembrane region" description="Helical" evidence="1">
    <location>
        <begin position="209"/>
        <end position="231"/>
    </location>
</feature>
<dbReference type="AlphaFoldDB" id="A0A9D2EZ39"/>
<proteinExistence type="predicted"/>
<reference evidence="2" key="2">
    <citation type="submission" date="2021-04" db="EMBL/GenBank/DDBJ databases">
        <authorList>
            <person name="Gilroy R."/>
        </authorList>
    </citation>
    <scope>NUCLEOTIDE SEQUENCE</scope>
    <source>
        <strain evidence="2">ChiHjej12B11-14209</strain>
    </source>
</reference>
<reference evidence="2" key="1">
    <citation type="journal article" date="2021" name="PeerJ">
        <title>Extensive microbial diversity within the chicken gut microbiome revealed by metagenomics and culture.</title>
        <authorList>
            <person name="Gilroy R."/>
            <person name="Ravi A."/>
            <person name="Getino M."/>
            <person name="Pursley I."/>
            <person name="Horton D.L."/>
            <person name="Alikhan N.F."/>
            <person name="Baker D."/>
            <person name="Gharbi K."/>
            <person name="Hall N."/>
            <person name="Watson M."/>
            <person name="Adriaenssens E.M."/>
            <person name="Foster-Nyarko E."/>
            <person name="Jarju S."/>
            <person name="Secka A."/>
            <person name="Antonio M."/>
            <person name="Oren A."/>
            <person name="Chaudhuri R.R."/>
            <person name="La Ragione R."/>
            <person name="Hildebrand F."/>
            <person name="Pallen M.J."/>
        </authorList>
    </citation>
    <scope>NUCLEOTIDE SEQUENCE</scope>
    <source>
        <strain evidence="2">ChiHjej12B11-14209</strain>
    </source>
</reference>
<comment type="caution">
    <text evidence="2">The sequence shown here is derived from an EMBL/GenBank/DDBJ whole genome shotgun (WGS) entry which is preliminary data.</text>
</comment>
<keyword evidence="1" id="KW-0812">Transmembrane</keyword>
<dbReference type="EMBL" id="DXBM01000050">
    <property type="protein sequence ID" value="HIZ46534.1"/>
    <property type="molecule type" value="Genomic_DNA"/>
</dbReference>
<accession>A0A9D2EZ39</accession>
<feature type="transmembrane region" description="Helical" evidence="1">
    <location>
        <begin position="139"/>
        <end position="164"/>
    </location>
</feature>
<gene>
    <name evidence="2" type="ORF">IAA19_05890</name>
</gene>
<organism evidence="2 3">
    <name type="scientific">Candidatus Olsenella pullistercoris</name>
    <dbReference type="NCBI Taxonomy" id="2838712"/>
    <lineage>
        <taxon>Bacteria</taxon>
        <taxon>Bacillati</taxon>
        <taxon>Actinomycetota</taxon>
        <taxon>Coriobacteriia</taxon>
        <taxon>Coriobacteriales</taxon>
        <taxon>Atopobiaceae</taxon>
        <taxon>Olsenella</taxon>
    </lineage>
</organism>
<feature type="transmembrane region" description="Helical" evidence="1">
    <location>
        <begin position="56"/>
        <end position="77"/>
    </location>
</feature>
<evidence type="ECO:0000313" key="2">
    <source>
        <dbReference type="EMBL" id="HIZ46534.1"/>
    </source>
</evidence>
<feature type="transmembrane region" description="Helical" evidence="1">
    <location>
        <begin position="97"/>
        <end position="127"/>
    </location>
</feature>
<keyword evidence="1" id="KW-1133">Transmembrane helix</keyword>
<evidence type="ECO:0008006" key="4">
    <source>
        <dbReference type="Google" id="ProtNLM"/>
    </source>
</evidence>
<name>A0A9D2EZ39_9ACTN</name>
<evidence type="ECO:0000313" key="3">
    <source>
        <dbReference type="Proteomes" id="UP000824062"/>
    </source>
</evidence>
<sequence>MTNLPNQLRAAAFLASRDAYVKGAFALPALWVAWVLLTALLAPAGTVMSMSFESGFLGLVSLGSCFGTCLAVTGLVVHDLSSGGLRAAMVSAGGRQAYVASRAILALALAVLLSVWSALLGLLFLLVPHVCEGASAAELALRVLARTLVSWTYAVFGLLLLWLARRSRGFGGTVLVAALLGAGLLNYVLMLPLIALIPLSSVVPALQGVAYGMFQLLAPLIPSALLGSVTGAAGLDLLPVVTCVVCVIACLAASRALMARASL</sequence>
<evidence type="ECO:0000256" key="1">
    <source>
        <dbReference type="SAM" id="Phobius"/>
    </source>
</evidence>
<feature type="transmembrane region" description="Helical" evidence="1">
    <location>
        <begin position="170"/>
        <end position="197"/>
    </location>
</feature>
<protein>
    <recommendedName>
        <fullName evidence="4">ABC-2 family transporter protein</fullName>
    </recommendedName>
</protein>
<keyword evidence="1" id="KW-0472">Membrane</keyword>